<dbReference type="GO" id="GO:0005886">
    <property type="term" value="C:plasma membrane"/>
    <property type="evidence" value="ECO:0007669"/>
    <property type="project" value="UniProtKB-SubCell"/>
</dbReference>
<dbReference type="GO" id="GO:0016746">
    <property type="term" value="F:acyltransferase activity"/>
    <property type="evidence" value="ECO:0007669"/>
    <property type="project" value="UniProtKB-KW"/>
</dbReference>
<dbReference type="PANTHER" id="PTHR30606:SF10">
    <property type="entry name" value="PHOSPHATIDYLINOSITOL MANNOSIDE ACYLTRANSFERASE"/>
    <property type="match status" value="1"/>
</dbReference>
<evidence type="ECO:0000256" key="3">
    <source>
        <dbReference type="ARBA" id="ARBA00022519"/>
    </source>
</evidence>
<evidence type="ECO:0000256" key="6">
    <source>
        <dbReference type="ARBA" id="ARBA00023315"/>
    </source>
</evidence>
<name>A0A3G2HQQ3_9BURK</name>
<evidence type="ECO:0000256" key="5">
    <source>
        <dbReference type="ARBA" id="ARBA00023136"/>
    </source>
</evidence>
<protein>
    <submittedName>
        <fullName evidence="7">Lysophospholipid acyltransferase family protein</fullName>
    </submittedName>
</protein>
<dbReference type="InterPro" id="IPR004960">
    <property type="entry name" value="LipA_acyltrans"/>
</dbReference>
<reference evidence="7 8" key="1">
    <citation type="submission" date="2018-09" db="EMBL/GenBank/DDBJ databases">
        <title>Complete genome sequence of the hydrocarbonoclastic bacterium Alcaligenes aquatilis QD168, isolated from a crude-oil polluted marine sediment of Central Chile.</title>
        <authorList>
            <person name="Duran R.E."/>
            <person name="Barra B."/>
            <person name="Salva-Serra F."/>
            <person name="Mendez V."/>
            <person name="Moore E.R.B."/>
            <person name="Seeger M."/>
        </authorList>
    </citation>
    <scope>NUCLEOTIDE SEQUENCE [LARGE SCALE GENOMIC DNA]</scope>
    <source>
        <strain evidence="7 8">QD168</strain>
    </source>
</reference>
<dbReference type="PIRSF" id="PIRSF026649">
    <property type="entry name" value="MsbB"/>
    <property type="match status" value="1"/>
</dbReference>
<accession>A0A3G2HQQ3</accession>
<dbReference type="NCBIfam" id="NF006487">
    <property type="entry name" value="PRK08905.1"/>
    <property type="match status" value="1"/>
</dbReference>
<dbReference type="GO" id="GO:0009247">
    <property type="term" value="P:glycolipid biosynthetic process"/>
    <property type="evidence" value="ECO:0007669"/>
    <property type="project" value="UniProtKB-ARBA"/>
</dbReference>
<keyword evidence="5" id="KW-0472">Membrane</keyword>
<keyword evidence="3" id="KW-0997">Cell inner membrane</keyword>
<proteinExistence type="predicted"/>
<gene>
    <name evidence="7" type="ORF">D3M96_01890</name>
</gene>
<dbReference type="CDD" id="cd07984">
    <property type="entry name" value="LPLAT_LABLAT-like"/>
    <property type="match status" value="1"/>
</dbReference>
<dbReference type="EMBL" id="CP032153">
    <property type="protein sequence ID" value="AYN19394.1"/>
    <property type="molecule type" value="Genomic_DNA"/>
</dbReference>
<dbReference type="KEGG" id="aaqu:D3M96_01890"/>
<evidence type="ECO:0000256" key="4">
    <source>
        <dbReference type="ARBA" id="ARBA00022679"/>
    </source>
</evidence>
<dbReference type="AlphaFoldDB" id="A0A3G2HQQ3"/>
<dbReference type="OrthoDB" id="8524027at2"/>
<evidence type="ECO:0000313" key="8">
    <source>
        <dbReference type="Proteomes" id="UP000268070"/>
    </source>
</evidence>
<keyword evidence="2" id="KW-1003">Cell membrane</keyword>
<evidence type="ECO:0000256" key="1">
    <source>
        <dbReference type="ARBA" id="ARBA00004533"/>
    </source>
</evidence>
<dbReference type="Pfam" id="PF03279">
    <property type="entry name" value="Lip_A_acyltrans"/>
    <property type="match status" value="1"/>
</dbReference>
<keyword evidence="6 7" id="KW-0012">Acyltransferase</keyword>
<keyword evidence="4 7" id="KW-0808">Transferase</keyword>
<evidence type="ECO:0000313" key="7">
    <source>
        <dbReference type="EMBL" id="AYN19394.1"/>
    </source>
</evidence>
<comment type="subcellular location">
    <subcellularLocation>
        <location evidence="1">Cell inner membrane</location>
    </subcellularLocation>
</comment>
<organism evidence="7 8">
    <name type="scientific">Alcaligenes aquatilis</name>
    <dbReference type="NCBI Taxonomy" id="323284"/>
    <lineage>
        <taxon>Bacteria</taxon>
        <taxon>Pseudomonadati</taxon>
        <taxon>Pseudomonadota</taxon>
        <taxon>Betaproteobacteria</taxon>
        <taxon>Burkholderiales</taxon>
        <taxon>Alcaligenaceae</taxon>
        <taxon>Alcaligenes</taxon>
    </lineage>
</organism>
<sequence>MLVALLRLMARLPLPVLHGLGRAVGRLIYAFPGRYRRRLQSHCRQAGYDSPAFFRQAAAETGAMIMETPRVWLYPQACLDRCTIDNLPLVQETLAEGRGILYLTPHLGCFEMIARYFSGVDPMTVMFRPPRQAFLEPLMVESRELPGLHAVPANIKGVRELVRAFRRGESVGMLPDQVPSGGDGVWAPFFGRPALTMTLAGKLARQSNVPIIVTATERLPKGRGFHIHTLRLPEPLPEDSTELATLINASMEIMIRRFPTQYLWAYNRYKIPHDAPPLPSDATP</sequence>
<dbReference type="Proteomes" id="UP000268070">
    <property type="component" value="Chromosome"/>
</dbReference>
<dbReference type="PANTHER" id="PTHR30606">
    <property type="entry name" value="LIPID A BIOSYNTHESIS LAUROYL ACYLTRANSFERASE"/>
    <property type="match status" value="1"/>
</dbReference>
<dbReference type="RefSeq" id="WP_121737820.1">
    <property type="nucleotide sequence ID" value="NZ_CP032153.1"/>
</dbReference>
<evidence type="ECO:0000256" key="2">
    <source>
        <dbReference type="ARBA" id="ARBA00022475"/>
    </source>
</evidence>